<dbReference type="EMBL" id="ML994854">
    <property type="protein sequence ID" value="KAF2174518.1"/>
    <property type="molecule type" value="Genomic_DNA"/>
</dbReference>
<dbReference type="Gene3D" id="3.80.10.10">
    <property type="entry name" value="Ribonuclease Inhibitor"/>
    <property type="match status" value="2"/>
</dbReference>
<dbReference type="PANTHER" id="PTHR24113">
    <property type="entry name" value="RAN GTPASE-ACTIVATING PROTEIN 1"/>
    <property type="match status" value="1"/>
</dbReference>
<name>A0A6A6D7U5_9PEZI</name>
<dbReference type="InterPro" id="IPR001611">
    <property type="entry name" value="Leu-rich_rpt"/>
</dbReference>
<proteinExistence type="predicted"/>
<dbReference type="GO" id="GO:0005096">
    <property type="term" value="F:GTPase activator activity"/>
    <property type="evidence" value="ECO:0007669"/>
    <property type="project" value="InterPro"/>
</dbReference>
<dbReference type="InterPro" id="IPR032675">
    <property type="entry name" value="LRR_dom_sf"/>
</dbReference>
<sequence>MTYIFSKYQIMASATMVSSLETPSRAQAVQWADKIREDLLLVAPYDESGTESLPYSITIDESIMEAPRRKSANMDAANLANQVAQLLYPSPDNSLGSLIKYEKDIVKLRKYILQQRKRAIEVATERNKLTNWDKRILKQGPWDETKDPVSLDGAPSLPMPVQIAEHEALEPFFEHLRLGGTDERDSSTRGVEEAIADEEPFYGTKTLEFERGVVYSDRRMDLCKMVLGPPNIGDLINSLKTNTFITHFLLGNNIIGPHGAKCIAGFLKEFPDRMDTWYLAGNCIDSASFKLLVDEWVRSTSVTNIWLKRNPLLPSAADDVFRLITQTKNLRTLDLDQTELGDAGVAELFSKLARCQPQEPLALRHIYLNAVGIGVKAAGAIASYLSSPHCTLDSLYTTNNPLGSAGVAALAAGLKQNKTLTRLTLASVGMGDDGAIALCDALQEHPMMATLDIGQSYSTQDLGMRYNWITDRSAYAIHNLIISLPTLQYLNLGQCALSNTGLNEILSAVLTSPSLLFYFGRTVHPQSKSPAAVKAGQSHILLAKQAQAQLAANVRKVYGNNMSYQKFYEEEKRWLVNDMTDVRKIDSVYRNRDAGLARRGLKKLEKWWDECDETLEQVMKGAVGPVCTKRLNVVGPACTKRKAKVAA</sequence>
<evidence type="ECO:0000313" key="1">
    <source>
        <dbReference type="EMBL" id="KAF2174518.1"/>
    </source>
</evidence>
<dbReference type="SUPFAM" id="SSF52047">
    <property type="entry name" value="RNI-like"/>
    <property type="match status" value="1"/>
</dbReference>
<dbReference type="OrthoDB" id="333024at2759"/>
<organism evidence="1 2">
    <name type="scientific">Zopfia rhizophila CBS 207.26</name>
    <dbReference type="NCBI Taxonomy" id="1314779"/>
    <lineage>
        <taxon>Eukaryota</taxon>
        <taxon>Fungi</taxon>
        <taxon>Dikarya</taxon>
        <taxon>Ascomycota</taxon>
        <taxon>Pezizomycotina</taxon>
        <taxon>Dothideomycetes</taxon>
        <taxon>Dothideomycetes incertae sedis</taxon>
        <taxon>Zopfiaceae</taxon>
        <taxon>Zopfia</taxon>
    </lineage>
</organism>
<dbReference type="Proteomes" id="UP000800200">
    <property type="component" value="Unassembled WGS sequence"/>
</dbReference>
<evidence type="ECO:0000313" key="2">
    <source>
        <dbReference type="Proteomes" id="UP000800200"/>
    </source>
</evidence>
<dbReference type="SMART" id="SM00368">
    <property type="entry name" value="LRR_RI"/>
    <property type="match status" value="5"/>
</dbReference>
<gene>
    <name evidence="1" type="ORF">K469DRAFT_681152</name>
</gene>
<accession>A0A6A6D7U5</accession>
<keyword evidence="2" id="KW-1185">Reference proteome</keyword>
<dbReference type="AlphaFoldDB" id="A0A6A6D7U5"/>
<reference evidence="1" key="1">
    <citation type="journal article" date="2020" name="Stud. Mycol.">
        <title>101 Dothideomycetes genomes: a test case for predicting lifestyles and emergence of pathogens.</title>
        <authorList>
            <person name="Haridas S."/>
            <person name="Albert R."/>
            <person name="Binder M."/>
            <person name="Bloem J."/>
            <person name="Labutti K."/>
            <person name="Salamov A."/>
            <person name="Andreopoulos B."/>
            <person name="Baker S."/>
            <person name="Barry K."/>
            <person name="Bills G."/>
            <person name="Bluhm B."/>
            <person name="Cannon C."/>
            <person name="Castanera R."/>
            <person name="Culley D."/>
            <person name="Daum C."/>
            <person name="Ezra D."/>
            <person name="Gonzalez J."/>
            <person name="Henrissat B."/>
            <person name="Kuo A."/>
            <person name="Liang C."/>
            <person name="Lipzen A."/>
            <person name="Lutzoni F."/>
            <person name="Magnuson J."/>
            <person name="Mondo S."/>
            <person name="Nolan M."/>
            <person name="Ohm R."/>
            <person name="Pangilinan J."/>
            <person name="Park H.-J."/>
            <person name="Ramirez L."/>
            <person name="Alfaro M."/>
            <person name="Sun H."/>
            <person name="Tritt A."/>
            <person name="Yoshinaga Y."/>
            <person name="Zwiers L.-H."/>
            <person name="Turgeon B."/>
            <person name="Goodwin S."/>
            <person name="Spatafora J."/>
            <person name="Crous P."/>
            <person name="Grigoriev I."/>
        </authorList>
    </citation>
    <scope>NUCLEOTIDE SEQUENCE</scope>
    <source>
        <strain evidence="1">CBS 207.26</strain>
    </source>
</reference>
<protein>
    <submittedName>
        <fullName evidence="1">RNI-like protein</fullName>
    </submittedName>
</protein>
<dbReference type="Pfam" id="PF13516">
    <property type="entry name" value="LRR_6"/>
    <property type="match status" value="3"/>
</dbReference>
<dbReference type="InterPro" id="IPR027038">
    <property type="entry name" value="RanGap"/>
</dbReference>